<protein>
    <submittedName>
        <fullName evidence="1">Uncharacterized protein</fullName>
    </submittedName>
</protein>
<gene>
    <name evidence="1" type="ORF">EMA8858_03521</name>
</gene>
<evidence type="ECO:0000313" key="1">
    <source>
        <dbReference type="EMBL" id="CAH0997389.1"/>
    </source>
</evidence>
<dbReference type="Proteomes" id="UP000837932">
    <property type="component" value="Unassembled WGS sequence"/>
</dbReference>
<keyword evidence="2" id="KW-1185">Reference proteome</keyword>
<dbReference type="EMBL" id="CAKLPY010000003">
    <property type="protein sequence ID" value="CAH0997389.1"/>
    <property type="molecule type" value="Genomic_DNA"/>
</dbReference>
<comment type="caution">
    <text evidence="1">The sequence shown here is derived from an EMBL/GenBank/DDBJ whole genome shotgun (WGS) entry which is preliminary data.</text>
</comment>
<sequence>MIQKTSHTFHIPVMGLGFTIDTPLKVARFGISSVISIIEHELIEKMRKFHCHENGETYHPITEKEEDYRAKRITEYLNLLDRLIKKQVEKLRAEPFEEGSEIVKYFELLPETSSVKQLYIGMLQLEDSSVKEQIQEQLRRSIVAGSIDVNVMAKVDKTHYDENGEMLPKEFSDALSSFRGYALSNLTSSIVFSAGYNPRLYGYIDAFNDFFPDEKGFLKKKIILKVSDYRSALTQGKILAKKGLWVSEFRIESGLNCGGHAFATDGLLLGPIMEEFKQNRATLQNEVFDICNQALVSREMTPFASLPAMKITVQGGIGTANEDTFLLEHYDVDGTGWASPFLLVPEATNVDNDTLQKMANAQKDDYFLSNASPLGVPFNNFRLTTGESQRLMRIDKNRPGSPCYKKFLSTNTEFTKEPICESSREYINAKIKQIESSDMTAEQKSEKINFLIQRDCLCEGLGVSALLKHDINPAHKLTAVTICPGPNLAYFSGIFSLKQMVDHIYGRTNILNSLKRPNMFINELVLYVDYYKNQLNKQVENLSMAQIRTLKAFHTNLLSGIDYYKSLASSFKNETERYIEEMKEELSALEHTILTLNLPFEVVAK</sequence>
<proteinExistence type="predicted"/>
<reference evidence="1" key="1">
    <citation type="submission" date="2021-12" db="EMBL/GenBank/DDBJ databases">
        <authorList>
            <person name="Rodrigo-Torres L."/>
            <person name="Arahal R. D."/>
            <person name="Lucena T."/>
        </authorList>
    </citation>
    <scope>NUCLEOTIDE SEQUENCE</scope>
    <source>
        <strain evidence="1">CECT 8858</strain>
    </source>
</reference>
<accession>A0ABM9AVJ3</accession>
<organism evidence="1 2">
    <name type="scientific">Emticicia aquatica</name>
    <dbReference type="NCBI Taxonomy" id="1681835"/>
    <lineage>
        <taxon>Bacteria</taxon>
        <taxon>Pseudomonadati</taxon>
        <taxon>Bacteroidota</taxon>
        <taxon>Cytophagia</taxon>
        <taxon>Cytophagales</taxon>
        <taxon>Leadbetterellaceae</taxon>
        <taxon>Emticicia</taxon>
    </lineage>
</organism>
<evidence type="ECO:0000313" key="2">
    <source>
        <dbReference type="Proteomes" id="UP000837932"/>
    </source>
</evidence>
<name>A0ABM9AVJ3_9BACT</name>
<dbReference type="RefSeq" id="WP_238808073.1">
    <property type="nucleotide sequence ID" value="NZ_CAKLPY010000003.1"/>
</dbReference>